<protein>
    <submittedName>
        <fullName evidence="3">Uncharacterized protein</fullName>
    </submittedName>
</protein>
<name>A0A4Q1KRV2_9CELL</name>
<dbReference type="EMBL" id="SDJR01000010">
    <property type="protein sequence ID" value="RXR23558.1"/>
    <property type="molecule type" value="Genomic_DNA"/>
</dbReference>
<dbReference type="RefSeq" id="WP_129429596.1">
    <property type="nucleotide sequence ID" value="NZ_JOFV01000011.1"/>
</dbReference>
<gene>
    <name evidence="2" type="ORF">EQW73_14590</name>
    <name evidence="3" type="ORF">EQW78_12570</name>
</gene>
<feature type="region of interest" description="Disordered" evidence="1">
    <location>
        <begin position="1"/>
        <end position="46"/>
    </location>
</feature>
<dbReference type="EMBL" id="SDJQ01000016">
    <property type="protein sequence ID" value="RXR32828.1"/>
    <property type="molecule type" value="Genomic_DNA"/>
</dbReference>
<keyword evidence="5" id="KW-1185">Reference proteome</keyword>
<dbReference type="AlphaFoldDB" id="A0A4Q1KRV2"/>
<proteinExistence type="predicted"/>
<reference evidence="4 5" key="1">
    <citation type="submission" date="2019-01" db="EMBL/GenBank/DDBJ databases">
        <title>Oerskovia turbata Genome sequencing and assembly.</title>
        <authorList>
            <person name="Dou T."/>
        </authorList>
    </citation>
    <scope>NUCLEOTIDE SEQUENCE [LARGE SCALE GENOMIC DNA]</scope>
    <source>
        <strain evidence="3 4">JCM12123</strain>
        <strain evidence="2 5">JCM3160</strain>
    </source>
</reference>
<accession>A0A4Q1KRV2</accession>
<dbReference type="Proteomes" id="UP000290517">
    <property type="component" value="Unassembled WGS sequence"/>
</dbReference>
<comment type="caution">
    <text evidence="3">The sequence shown here is derived from an EMBL/GenBank/DDBJ whole genome shotgun (WGS) entry which is preliminary data.</text>
</comment>
<evidence type="ECO:0000313" key="2">
    <source>
        <dbReference type="EMBL" id="RXR23558.1"/>
    </source>
</evidence>
<evidence type="ECO:0000256" key="1">
    <source>
        <dbReference type="SAM" id="MobiDB-lite"/>
    </source>
</evidence>
<evidence type="ECO:0000313" key="3">
    <source>
        <dbReference type="EMBL" id="RXR32828.1"/>
    </source>
</evidence>
<evidence type="ECO:0000313" key="4">
    <source>
        <dbReference type="Proteomes" id="UP000289805"/>
    </source>
</evidence>
<dbReference type="Proteomes" id="UP000289805">
    <property type="component" value="Unassembled WGS sequence"/>
</dbReference>
<dbReference type="OrthoDB" id="10015093at2"/>
<organism evidence="3 4">
    <name type="scientific">Oerskovia turbata</name>
    <dbReference type="NCBI Taxonomy" id="1713"/>
    <lineage>
        <taxon>Bacteria</taxon>
        <taxon>Bacillati</taxon>
        <taxon>Actinomycetota</taxon>
        <taxon>Actinomycetes</taxon>
        <taxon>Micrococcales</taxon>
        <taxon>Cellulomonadaceae</taxon>
        <taxon>Oerskovia</taxon>
    </lineage>
</organism>
<evidence type="ECO:0000313" key="5">
    <source>
        <dbReference type="Proteomes" id="UP000290517"/>
    </source>
</evidence>
<sequence length="315" mass="33530">MPDKDDTGEPAPRAPDGPSDASDRADTAPRPRGWRPPRLDSLVPGNVADRGRAALAGVEAARTNIDAVGATLRDAGRRLRAPGALLGPPRPATGVPTAPAHPQHREQAEVAALLPRALELPVPQANGLVEPLGWTGEIYLVGEGAPSALIRRLPRKQASRGVRALTLAADLAVETIANSYSTDDQLRTVELLDLEGQVLLRSTPGTRRRGDGWTVRDVALTDGTPVAEIAFSHRKARTREVVPAGDVRATRVSTDPLDLYPHERRAARVWREDVELASITTQNGVASLTVGPLDDDQTALLVWAAILSWWGGAGS</sequence>